<dbReference type="PANTHER" id="PTHR46862">
    <property type="entry name" value="OS07G0661900 PROTEIN"/>
    <property type="match status" value="1"/>
</dbReference>
<feature type="repeat" description="PPR" evidence="1">
    <location>
        <begin position="617"/>
        <end position="651"/>
    </location>
</feature>
<evidence type="ECO:0000313" key="3">
    <source>
        <dbReference type="Proteomes" id="UP001212841"/>
    </source>
</evidence>
<dbReference type="InterPro" id="IPR011990">
    <property type="entry name" value="TPR-like_helical_dom_sf"/>
</dbReference>
<feature type="non-terminal residue" evidence="2">
    <location>
        <position position="674"/>
    </location>
</feature>
<dbReference type="NCBIfam" id="TIGR00756">
    <property type="entry name" value="PPR"/>
    <property type="match status" value="2"/>
</dbReference>
<proteinExistence type="predicted"/>
<keyword evidence="3" id="KW-1185">Reference proteome</keyword>
<dbReference type="Gene3D" id="1.25.40.10">
    <property type="entry name" value="Tetratricopeptide repeat domain"/>
    <property type="match status" value="3"/>
</dbReference>
<evidence type="ECO:0000313" key="2">
    <source>
        <dbReference type="EMBL" id="KAJ3036601.1"/>
    </source>
</evidence>
<dbReference type="AlphaFoldDB" id="A0AAD5S3Z8"/>
<name>A0AAD5S3Z8_9FUNG</name>
<dbReference type="Pfam" id="PF13041">
    <property type="entry name" value="PPR_2"/>
    <property type="match status" value="1"/>
</dbReference>
<organism evidence="2 3">
    <name type="scientific">Rhizophlyctis rosea</name>
    <dbReference type="NCBI Taxonomy" id="64517"/>
    <lineage>
        <taxon>Eukaryota</taxon>
        <taxon>Fungi</taxon>
        <taxon>Fungi incertae sedis</taxon>
        <taxon>Chytridiomycota</taxon>
        <taxon>Chytridiomycota incertae sedis</taxon>
        <taxon>Chytridiomycetes</taxon>
        <taxon>Rhizophlyctidales</taxon>
        <taxon>Rhizophlyctidaceae</taxon>
        <taxon>Rhizophlyctis</taxon>
    </lineage>
</organism>
<accession>A0AAD5S3Z8</accession>
<dbReference type="SUPFAM" id="SSF81901">
    <property type="entry name" value="HCP-like"/>
    <property type="match status" value="1"/>
</dbReference>
<dbReference type="PANTHER" id="PTHR46862:SF5">
    <property type="entry name" value="OS02G0170000 PROTEIN"/>
    <property type="match status" value="1"/>
</dbReference>
<evidence type="ECO:0008006" key="4">
    <source>
        <dbReference type="Google" id="ProtNLM"/>
    </source>
</evidence>
<sequence length="674" mass="75652">MPIISAESYGWDHTLIGNDTPSATWFITLNRTLSDAFTYRPSDSLRRLKSRSRLPTTYRSLLNRVDRLIELSESCQNSRSGGSRGVGWDMISRAALVARRSNLVVREQILLNIVSALAYDVKAGRAEVGKEVRVAKRRRREGIGDGFGTRKSSASLMAIGSCSCTLPTLPRPPSPLHHAVTSPTLLRQRAYSTSLLSTPEPSLEIPWELSWEQPSDISPEPTNKPKIDPHITEIIAAFSNNERRKGIEAYDHLFERRVDLTQDDYLSLITSLKGAELYAKAIDCYYNILTAGVQPSIEILKQMHLVAVAIKDVNLTERIRQQLIIQHGDVVDTADSDPELESSEKGLAIELALRDIESDVTTLQTNAETSAYIQKFLHLIRTDNPSQVLTLFHQSQRDSIPIPHPTYRLLIRSLIQQSHLSEAFTILESLHTKSIHFDIGLYDQLIHRFCRQGQNTKAYELYTIMKSVPSLTLVQGIYTVLISCCIKQADIETIKLLSKDMEDLGIQPSHSTYTSLISAYFKSGNPKAAVSLFQSAEKRGMNPDAIMYMTMIVGFAREGPSHDLDKMMEWYEQTILAGHQPVLSVWTFMINAFSRNRNILGAEFCVDEIQRLNLPMGIIQYGSMIAACARVGHVEKAEEWCRRMEEEGPGMDVCGFGALINAYVRVKDFGRAGE</sequence>
<reference evidence="2" key="1">
    <citation type="submission" date="2020-05" db="EMBL/GenBank/DDBJ databases">
        <title>Phylogenomic resolution of chytrid fungi.</title>
        <authorList>
            <person name="Stajich J.E."/>
            <person name="Amses K."/>
            <person name="Simmons R."/>
            <person name="Seto K."/>
            <person name="Myers J."/>
            <person name="Bonds A."/>
            <person name="Quandt C.A."/>
            <person name="Barry K."/>
            <person name="Liu P."/>
            <person name="Grigoriev I."/>
            <person name="Longcore J.E."/>
            <person name="James T.Y."/>
        </authorList>
    </citation>
    <scope>NUCLEOTIDE SEQUENCE</scope>
    <source>
        <strain evidence="2">JEL0318</strain>
    </source>
</reference>
<dbReference type="Proteomes" id="UP001212841">
    <property type="component" value="Unassembled WGS sequence"/>
</dbReference>
<gene>
    <name evidence="2" type="ORF">HK097_003788</name>
</gene>
<feature type="repeat" description="PPR" evidence="1">
    <location>
        <begin position="509"/>
        <end position="543"/>
    </location>
</feature>
<dbReference type="PROSITE" id="PS51375">
    <property type="entry name" value="PPR"/>
    <property type="match status" value="2"/>
</dbReference>
<dbReference type="Pfam" id="PF01535">
    <property type="entry name" value="PPR"/>
    <property type="match status" value="3"/>
</dbReference>
<dbReference type="EMBL" id="JADGJD010001919">
    <property type="protein sequence ID" value="KAJ3036601.1"/>
    <property type="molecule type" value="Genomic_DNA"/>
</dbReference>
<comment type="caution">
    <text evidence="2">The sequence shown here is derived from an EMBL/GenBank/DDBJ whole genome shotgun (WGS) entry which is preliminary data.</text>
</comment>
<evidence type="ECO:0000256" key="1">
    <source>
        <dbReference type="PROSITE-ProRule" id="PRU00708"/>
    </source>
</evidence>
<protein>
    <recommendedName>
        <fullName evidence="4">Pentacotripeptide-repeat region of PRORP domain-containing protein</fullName>
    </recommendedName>
</protein>
<dbReference type="InterPro" id="IPR002885">
    <property type="entry name" value="PPR_rpt"/>
</dbReference>